<evidence type="ECO:0000313" key="6">
    <source>
        <dbReference type="EMBL" id="RUS84627.1"/>
    </source>
</evidence>
<dbReference type="InterPro" id="IPR036193">
    <property type="entry name" value="ADK_active_lid_dom_sf"/>
</dbReference>
<dbReference type="SUPFAM" id="SSF57774">
    <property type="entry name" value="Microbial and mitochondrial ADK, insert 'zinc finger' domain"/>
    <property type="match status" value="2"/>
</dbReference>
<comment type="caution">
    <text evidence="6">The sequence shown here is derived from an EMBL/GenBank/DDBJ whole genome shotgun (WGS) entry which is preliminary data.</text>
</comment>
<reference evidence="6 7" key="1">
    <citation type="submission" date="2019-01" db="EMBL/GenBank/DDBJ databases">
        <title>A draft genome assembly of the solar-powered sea slug Elysia chlorotica.</title>
        <authorList>
            <person name="Cai H."/>
            <person name="Li Q."/>
            <person name="Fang X."/>
            <person name="Li J."/>
            <person name="Curtis N.E."/>
            <person name="Altenburger A."/>
            <person name="Shibata T."/>
            <person name="Feng M."/>
            <person name="Maeda T."/>
            <person name="Schwartz J.A."/>
            <person name="Shigenobu S."/>
            <person name="Lundholm N."/>
            <person name="Nishiyama T."/>
            <person name="Yang H."/>
            <person name="Hasebe M."/>
            <person name="Li S."/>
            <person name="Pierce S.K."/>
            <person name="Wang J."/>
        </authorList>
    </citation>
    <scope>NUCLEOTIDE SEQUENCE [LARGE SCALE GENOMIC DNA]</scope>
    <source>
        <strain evidence="6">EC2010</strain>
        <tissue evidence="6">Whole organism of an adult</tissue>
    </source>
</reference>
<dbReference type="STRING" id="188477.A0A3S1A7J2"/>
<dbReference type="PRINTS" id="PR00094">
    <property type="entry name" value="ADENYLTKNASE"/>
</dbReference>
<dbReference type="CDD" id="cd22979">
    <property type="entry name" value="DD_AK8"/>
    <property type="match status" value="1"/>
</dbReference>
<dbReference type="Gene3D" id="3.40.50.300">
    <property type="entry name" value="P-loop containing nucleotide triphosphate hydrolases"/>
    <property type="match status" value="2"/>
</dbReference>
<dbReference type="GO" id="GO:0004017">
    <property type="term" value="F:AMP kinase activity"/>
    <property type="evidence" value="ECO:0007669"/>
    <property type="project" value="InterPro"/>
</dbReference>
<dbReference type="OrthoDB" id="522106at2759"/>
<keyword evidence="4 5" id="KW-0418">Kinase</keyword>
<dbReference type="InterPro" id="IPR000850">
    <property type="entry name" value="Adenylat/UMP-CMP_kin"/>
</dbReference>
<dbReference type="Gene3D" id="1.20.890.10">
    <property type="entry name" value="cAMP-dependent protein kinase regulatory subunit, dimerization-anchoring domain"/>
    <property type="match status" value="1"/>
</dbReference>
<dbReference type="HAMAP" id="MF_00235">
    <property type="entry name" value="Adenylate_kinase_Adk"/>
    <property type="match status" value="1"/>
</dbReference>
<dbReference type="GO" id="GO:0005524">
    <property type="term" value="F:ATP binding"/>
    <property type="evidence" value="ECO:0007669"/>
    <property type="project" value="InterPro"/>
</dbReference>
<dbReference type="Proteomes" id="UP000271974">
    <property type="component" value="Unassembled WGS sequence"/>
</dbReference>
<evidence type="ECO:0000256" key="2">
    <source>
        <dbReference type="ARBA" id="ARBA00022679"/>
    </source>
</evidence>
<dbReference type="PANTHER" id="PTHR23359">
    <property type="entry name" value="NUCLEOTIDE KINASE"/>
    <property type="match status" value="1"/>
</dbReference>
<proteinExistence type="inferred from homology"/>
<evidence type="ECO:0000256" key="3">
    <source>
        <dbReference type="ARBA" id="ARBA00022741"/>
    </source>
</evidence>
<protein>
    <recommendedName>
        <fullName evidence="8">Nucleoside-diphosphate kinase</fullName>
    </recommendedName>
</protein>
<evidence type="ECO:0000313" key="7">
    <source>
        <dbReference type="Proteomes" id="UP000271974"/>
    </source>
</evidence>
<dbReference type="CDD" id="cd01428">
    <property type="entry name" value="ADK"/>
    <property type="match status" value="2"/>
</dbReference>
<evidence type="ECO:0008006" key="8">
    <source>
        <dbReference type="Google" id="ProtNLM"/>
    </source>
</evidence>
<accession>A0A3S1A7J2</accession>
<gene>
    <name evidence="6" type="ORF">EGW08_007599</name>
</gene>
<keyword evidence="7" id="KW-1185">Reference proteome</keyword>
<organism evidence="6 7">
    <name type="scientific">Elysia chlorotica</name>
    <name type="common">Eastern emerald elysia</name>
    <name type="synonym">Sea slug</name>
    <dbReference type="NCBI Taxonomy" id="188477"/>
    <lineage>
        <taxon>Eukaryota</taxon>
        <taxon>Metazoa</taxon>
        <taxon>Spiralia</taxon>
        <taxon>Lophotrochozoa</taxon>
        <taxon>Mollusca</taxon>
        <taxon>Gastropoda</taxon>
        <taxon>Heterobranchia</taxon>
        <taxon>Euthyneura</taxon>
        <taxon>Panpulmonata</taxon>
        <taxon>Sacoglossa</taxon>
        <taxon>Placobranchoidea</taxon>
        <taxon>Plakobranchidae</taxon>
        <taxon>Elysia</taxon>
    </lineage>
</organism>
<evidence type="ECO:0000256" key="5">
    <source>
        <dbReference type="RuleBase" id="RU003330"/>
    </source>
</evidence>
<sequence length="480" mass="54662">MDQTKRPLKIPPEFATYAEKHGIFDMYKRLIEQLVIARPEDPIAYLISQLKKENDDVPQIIILGPPSSGKRSIGKMVCGKLRCAHLTVQNLVEETDIAIRDQIYAFLNEGEEVPTALWIKVLRERLNMYDAVKKGWVLEGFPQTRDQALAMQENGIYPKHCIVLEAPDTVLVERAAGKRIDTKTGDVYHTTFDWPGNPEVQERLEEPVGQSEEAMVQRLVLYHRHLHGILRCYGQVVKTVNADQPKADVFSQAFSFLCSQPRSNAPHTPRVILLGATGSGKKVQAALLSNKYNLVQVACGHLIKQAIAQETKSGMAAKPYVEKEMMMPDSIVLDILKERLCQLDCVTRGWVLHGYPRTREQAEQLDKAGLRPNRVFFLDVPNDSVIERLTLQAMDPITGEKYHMLYNPPRSQEVKDRLWRNPKNSEENVRKLLSQYFAYVEELSDFYVEGQHINADQDPHTVFEGLESMICKPLPKNFTT</sequence>
<comment type="similarity">
    <text evidence="1 5">Belongs to the adenylate kinase family.</text>
</comment>
<name>A0A3S1A7J2_ELYCH</name>
<dbReference type="SUPFAM" id="SSF47391">
    <property type="entry name" value="Dimerization-anchoring domain of cAMP-dependent PK regulatory subunit"/>
    <property type="match status" value="1"/>
</dbReference>
<dbReference type="InterPro" id="IPR027417">
    <property type="entry name" value="P-loop_NTPase"/>
</dbReference>
<dbReference type="AlphaFoldDB" id="A0A3S1A7J2"/>
<dbReference type="EMBL" id="RQTK01000199">
    <property type="protein sequence ID" value="RUS84627.1"/>
    <property type="molecule type" value="Genomic_DNA"/>
</dbReference>
<keyword evidence="3" id="KW-0547">Nucleotide-binding</keyword>
<dbReference type="SUPFAM" id="SSF52540">
    <property type="entry name" value="P-loop containing nucleoside triphosphate hydrolases"/>
    <property type="match status" value="2"/>
</dbReference>
<dbReference type="Pfam" id="PF00406">
    <property type="entry name" value="ADK"/>
    <property type="match status" value="2"/>
</dbReference>
<keyword evidence="2 5" id="KW-0808">Transferase</keyword>
<evidence type="ECO:0000256" key="4">
    <source>
        <dbReference type="ARBA" id="ARBA00022777"/>
    </source>
</evidence>
<evidence type="ECO:0000256" key="1">
    <source>
        <dbReference type="ARBA" id="ARBA00007220"/>
    </source>
</evidence>